<keyword evidence="2" id="KW-0813">Transport</keyword>
<comment type="caution">
    <text evidence="11">The sequence shown here is derived from an EMBL/GenBank/DDBJ whole genome shotgun (WGS) entry which is preliminary data.</text>
</comment>
<sequence>MVDRKDLFVEEREDVEWPMLRLFREYGRRYPVPAGVALAANMVSPLLTLVPAYLLALSIDSLFTQEQEFGLPLVPDAWVPTELREQLILVFGLLVAVYVLTTLLTWAGSWGWALFAEHVQHSLRTDVYDRVQYLGMDFFSDKQTGEIMAILSSDVNRLEGFLNGWVGRIMNIVVMVVGVTAVMLWINWQLALVTLLPAPLLLAVSYKFIQKVKPKYREARSTFGELAARLENNVSGITVVKSFTTEDFESNRVRASSQEHMDARWAARRWGVRFGPSLTLITGVGFATVLFVGGWWLLFGAPLFFTGTVTVGVIVMFLQYTRMIQQPMTQAGQLLNNYQRVKASAERVFVLMDYPSAIEEPEDAVALESVRGEIAYDDVTFSYPDGEQALKGIDFEVESGELVGLVGPTGSGKSTLIKLLLRFYDVEEGAVRVDGHDVRDLSVRDLRTSIGYVNQDPFLFTGSIRENIAYGMDVTEGELRAAAERAHAHDFIAELEEGYETEVGQRGDKLSGGQRQRIAIARAILKDPEIIILDEATSHVDNETEVVIQRSLEELIEDRTTFAIAHRLSTVRDADRILVLEDGRIAERGTHEELLDEDGLYANLWRVQVGEVDALPEEFVADAAMRDR</sequence>
<gene>
    <name evidence="11" type="ORF">ACFPFO_08535</name>
</gene>
<dbReference type="Pfam" id="PF00005">
    <property type="entry name" value="ABC_tran"/>
    <property type="match status" value="1"/>
</dbReference>
<feature type="transmembrane region" description="Helical" evidence="8">
    <location>
        <begin position="165"/>
        <end position="186"/>
    </location>
</feature>
<dbReference type="InterPro" id="IPR011527">
    <property type="entry name" value="ABC1_TM_dom"/>
</dbReference>
<feature type="transmembrane region" description="Helical" evidence="8">
    <location>
        <begin position="87"/>
        <end position="115"/>
    </location>
</feature>
<feature type="transmembrane region" description="Helical" evidence="8">
    <location>
        <begin position="192"/>
        <end position="209"/>
    </location>
</feature>
<evidence type="ECO:0000256" key="4">
    <source>
        <dbReference type="ARBA" id="ARBA00022741"/>
    </source>
</evidence>
<evidence type="ECO:0000259" key="10">
    <source>
        <dbReference type="PROSITE" id="PS50929"/>
    </source>
</evidence>
<dbReference type="InterPro" id="IPR017871">
    <property type="entry name" value="ABC_transporter-like_CS"/>
</dbReference>
<dbReference type="PROSITE" id="PS50929">
    <property type="entry name" value="ABC_TM1F"/>
    <property type="match status" value="1"/>
</dbReference>
<keyword evidence="6 8" id="KW-1133">Transmembrane helix</keyword>
<keyword evidence="7 8" id="KW-0472">Membrane</keyword>
<evidence type="ECO:0000256" key="8">
    <source>
        <dbReference type="SAM" id="Phobius"/>
    </source>
</evidence>
<dbReference type="PROSITE" id="PS00211">
    <property type="entry name" value="ABC_TRANSPORTER_1"/>
    <property type="match status" value="1"/>
</dbReference>
<keyword evidence="4" id="KW-0547">Nucleotide-binding</keyword>
<reference evidence="11 12" key="1">
    <citation type="journal article" date="2019" name="Int. J. Syst. Evol. Microbiol.">
        <title>The Global Catalogue of Microorganisms (GCM) 10K type strain sequencing project: providing services to taxonomists for standard genome sequencing and annotation.</title>
        <authorList>
            <consortium name="The Broad Institute Genomics Platform"/>
            <consortium name="The Broad Institute Genome Sequencing Center for Infectious Disease"/>
            <person name="Wu L."/>
            <person name="Ma J."/>
        </authorList>
    </citation>
    <scope>NUCLEOTIDE SEQUENCE [LARGE SCALE GENOMIC DNA]</scope>
    <source>
        <strain evidence="11 12">CGMCC 1.15824</strain>
    </source>
</reference>
<feature type="domain" description="ABC transporter" evidence="9">
    <location>
        <begin position="374"/>
        <end position="607"/>
    </location>
</feature>
<name>A0ABD5QDZ6_9EURY</name>
<dbReference type="GO" id="GO:0005524">
    <property type="term" value="F:ATP binding"/>
    <property type="evidence" value="ECO:0007669"/>
    <property type="project" value="UniProtKB-KW"/>
</dbReference>
<evidence type="ECO:0000313" key="12">
    <source>
        <dbReference type="Proteomes" id="UP001595925"/>
    </source>
</evidence>
<dbReference type="GO" id="GO:0016020">
    <property type="term" value="C:membrane"/>
    <property type="evidence" value="ECO:0007669"/>
    <property type="project" value="UniProtKB-SubCell"/>
</dbReference>
<dbReference type="CDD" id="cd18565">
    <property type="entry name" value="ABC_6TM_exporter_like"/>
    <property type="match status" value="1"/>
</dbReference>
<keyword evidence="12" id="KW-1185">Reference proteome</keyword>
<protein>
    <submittedName>
        <fullName evidence="11">ABC transporter ATP-binding protein</fullName>
    </submittedName>
</protein>
<feature type="transmembrane region" description="Helical" evidence="8">
    <location>
        <begin position="278"/>
        <end position="297"/>
    </location>
</feature>
<feature type="domain" description="ABC transmembrane type-1" evidence="10">
    <location>
        <begin position="46"/>
        <end position="340"/>
    </location>
</feature>
<dbReference type="InterPro" id="IPR003439">
    <property type="entry name" value="ABC_transporter-like_ATP-bd"/>
</dbReference>
<evidence type="ECO:0000256" key="2">
    <source>
        <dbReference type="ARBA" id="ARBA00022448"/>
    </source>
</evidence>
<evidence type="ECO:0000259" key="9">
    <source>
        <dbReference type="PROSITE" id="PS50893"/>
    </source>
</evidence>
<evidence type="ECO:0000256" key="5">
    <source>
        <dbReference type="ARBA" id="ARBA00022840"/>
    </source>
</evidence>
<dbReference type="SUPFAM" id="SSF52540">
    <property type="entry name" value="P-loop containing nucleoside triphosphate hydrolases"/>
    <property type="match status" value="1"/>
</dbReference>
<dbReference type="RefSeq" id="WP_224828324.1">
    <property type="nucleotide sequence ID" value="NZ_JAIVEF010000005.1"/>
</dbReference>
<dbReference type="PANTHER" id="PTHR24221">
    <property type="entry name" value="ATP-BINDING CASSETTE SUB-FAMILY B"/>
    <property type="match status" value="1"/>
</dbReference>
<dbReference type="InterPro" id="IPR039421">
    <property type="entry name" value="Type_1_exporter"/>
</dbReference>
<dbReference type="InterPro" id="IPR036640">
    <property type="entry name" value="ABC1_TM_sf"/>
</dbReference>
<dbReference type="PANTHER" id="PTHR24221:SF654">
    <property type="entry name" value="ATP-BINDING CASSETTE SUB-FAMILY B MEMBER 6"/>
    <property type="match status" value="1"/>
</dbReference>
<evidence type="ECO:0000313" key="11">
    <source>
        <dbReference type="EMBL" id="MFC4987810.1"/>
    </source>
</evidence>
<feature type="transmembrane region" description="Helical" evidence="8">
    <location>
        <begin position="30"/>
        <end position="54"/>
    </location>
</feature>
<proteinExistence type="predicted"/>
<dbReference type="InterPro" id="IPR027417">
    <property type="entry name" value="P-loop_NTPase"/>
</dbReference>
<keyword evidence="5 11" id="KW-0067">ATP-binding</keyword>
<dbReference type="SUPFAM" id="SSF90123">
    <property type="entry name" value="ABC transporter transmembrane region"/>
    <property type="match status" value="1"/>
</dbReference>
<feature type="transmembrane region" description="Helical" evidence="8">
    <location>
        <begin position="303"/>
        <end position="320"/>
    </location>
</feature>
<dbReference type="SMART" id="SM00382">
    <property type="entry name" value="AAA"/>
    <property type="match status" value="1"/>
</dbReference>
<comment type="subcellular location">
    <subcellularLocation>
        <location evidence="1">Membrane</location>
        <topology evidence="1">Multi-pass membrane protein</topology>
    </subcellularLocation>
</comment>
<evidence type="ECO:0000256" key="3">
    <source>
        <dbReference type="ARBA" id="ARBA00022692"/>
    </source>
</evidence>
<dbReference type="PROSITE" id="PS50893">
    <property type="entry name" value="ABC_TRANSPORTER_2"/>
    <property type="match status" value="1"/>
</dbReference>
<evidence type="ECO:0000256" key="7">
    <source>
        <dbReference type="ARBA" id="ARBA00023136"/>
    </source>
</evidence>
<evidence type="ECO:0000256" key="6">
    <source>
        <dbReference type="ARBA" id="ARBA00022989"/>
    </source>
</evidence>
<dbReference type="FunFam" id="3.40.50.300:FF:000287">
    <property type="entry name" value="Multidrug ABC transporter ATP-binding protein"/>
    <property type="match status" value="1"/>
</dbReference>
<accession>A0ABD5QDZ6</accession>
<keyword evidence="3 8" id="KW-0812">Transmembrane</keyword>
<dbReference type="AlphaFoldDB" id="A0ABD5QDZ6"/>
<dbReference type="Gene3D" id="1.20.1560.10">
    <property type="entry name" value="ABC transporter type 1, transmembrane domain"/>
    <property type="match status" value="1"/>
</dbReference>
<dbReference type="Proteomes" id="UP001595925">
    <property type="component" value="Unassembled WGS sequence"/>
</dbReference>
<dbReference type="Pfam" id="PF00664">
    <property type="entry name" value="ABC_membrane"/>
    <property type="match status" value="1"/>
</dbReference>
<dbReference type="InterPro" id="IPR003593">
    <property type="entry name" value="AAA+_ATPase"/>
</dbReference>
<organism evidence="11 12">
    <name type="scientific">Saliphagus infecundisoli</name>
    <dbReference type="NCBI Taxonomy" id="1849069"/>
    <lineage>
        <taxon>Archaea</taxon>
        <taxon>Methanobacteriati</taxon>
        <taxon>Methanobacteriota</taxon>
        <taxon>Stenosarchaea group</taxon>
        <taxon>Halobacteria</taxon>
        <taxon>Halobacteriales</taxon>
        <taxon>Natrialbaceae</taxon>
        <taxon>Saliphagus</taxon>
    </lineage>
</organism>
<evidence type="ECO:0000256" key="1">
    <source>
        <dbReference type="ARBA" id="ARBA00004141"/>
    </source>
</evidence>
<dbReference type="EMBL" id="JBHSJG010000032">
    <property type="protein sequence ID" value="MFC4987810.1"/>
    <property type="molecule type" value="Genomic_DNA"/>
</dbReference>
<dbReference type="Gene3D" id="3.40.50.300">
    <property type="entry name" value="P-loop containing nucleotide triphosphate hydrolases"/>
    <property type="match status" value="1"/>
</dbReference>